<dbReference type="EMBL" id="RDQH01000339">
    <property type="protein sequence ID" value="RXH79187.1"/>
    <property type="molecule type" value="Genomic_DNA"/>
</dbReference>
<dbReference type="Gene3D" id="3.30.530.20">
    <property type="match status" value="2"/>
</dbReference>
<dbReference type="InterPro" id="IPR023393">
    <property type="entry name" value="START-like_dom_sf"/>
</dbReference>
<evidence type="ECO:0000313" key="2">
    <source>
        <dbReference type="EMBL" id="RXH79187.1"/>
    </source>
</evidence>
<dbReference type="InterPro" id="IPR051761">
    <property type="entry name" value="MLP-like_ligand-binding"/>
</dbReference>
<keyword evidence="3" id="KW-1185">Reference proteome</keyword>
<dbReference type="Pfam" id="PF00407">
    <property type="entry name" value="Bet_v_1"/>
    <property type="match status" value="2"/>
</dbReference>
<feature type="domain" description="Bet v I/Major latex protein" evidence="1">
    <location>
        <begin position="150"/>
        <end position="268"/>
    </location>
</feature>
<proteinExistence type="predicted"/>
<evidence type="ECO:0000313" key="3">
    <source>
        <dbReference type="Proteomes" id="UP000290289"/>
    </source>
</evidence>
<dbReference type="CDD" id="cd07816">
    <property type="entry name" value="Bet_v1-like"/>
    <property type="match status" value="2"/>
</dbReference>
<dbReference type="PANTHER" id="PTHR31907">
    <property type="entry name" value="MLP-LIKE PROTEIN 423"/>
    <property type="match status" value="1"/>
</dbReference>
<accession>A0A498IB15</accession>
<dbReference type="Proteomes" id="UP000290289">
    <property type="component" value="Chromosome 13"/>
</dbReference>
<dbReference type="GO" id="GO:0006952">
    <property type="term" value="P:defense response"/>
    <property type="evidence" value="ECO:0007669"/>
    <property type="project" value="InterPro"/>
</dbReference>
<gene>
    <name evidence="2" type="ORF">DVH24_040334</name>
</gene>
<dbReference type="SMART" id="SM01037">
    <property type="entry name" value="Bet_v_1"/>
    <property type="match status" value="2"/>
</dbReference>
<sequence>MSSDCGKLETDVEIKASAAKFHEMFTHKPHHISNASNRNIQGCDLHEGDWGTVGSVVYWNYFHDGKAKVAKELIEAIDAENNLITFKVIEGDLMEHYKSFKITIHGTPKDEGCNVHWTMEYEKHHDDIEDPHTLLQFGTGGHEKWEGKRSLSMLETVVEIKASAAKFHEMFTHKPHHISNASDRIIQGCDLHEDGKAKVAKDLVEAIDAENNLITFKVIEGDLLEHYKSFKFTIHATPKGEGCNVHWTLEYEKHHHDDIEDPHTLLQDWNHWAWLPVDKTTPASSLTRLLL</sequence>
<comment type="caution">
    <text evidence="2">The sequence shown here is derived from an EMBL/GenBank/DDBJ whole genome shotgun (WGS) entry which is preliminary data.</text>
</comment>
<protein>
    <recommendedName>
        <fullName evidence="1">Bet v I/Major latex protein domain-containing protein</fullName>
    </recommendedName>
</protein>
<reference evidence="2 3" key="1">
    <citation type="submission" date="2018-10" db="EMBL/GenBank/DDBJ databases">
        <title>A high-quality apple genome assembly.</title>
        <authorList>
            <person name="Hu J."/>
        </authorList>
    </citation>
    <scope>NUCLEOTIDE SEQUENCE [LARGE SCALE GENOMIC DNA]</scope>
    <source>
        <strain evidence="3">cv. HFTH1</strain>
        <tissue evidence="2">Young leaf</tissue>
    </source>
</reference>
<organism evidence="2 3">
    <name type="scientific">Malus domestica</name>
    <name type="common">Apple</name>
    <name type="synonym">Pyrus malus</name>
    <dbReference type="NCBI Taxonomy" id="3750"/>
    <lineage>
        <taxon>Eukaryota</taxon>
        <taxon>Viridiplantae</taxon>
        <taxon>Streptophyta</taxon>
        <taxon>Embryophyta</taxon>
        <taxon>Tracheophyta</taxon>
        <taxon>Spermatophyta</taxon>
        <taxon>Magnoliopsida</taxon>
        <taxon>eudicotyledons</taxon>
        <taxon>Gunneridae</taxon>
        <taxon>Pentapetalae</taxon>
        <taxon>rosids</taxon>
        <taxon>fabids</taxon>
        <taxon>Rosales</taxon>
        <taxon>Rosaceae</taxon>
        <taxon>Amygdaloideae</taxon>
        <taxon>Maleae</taxon>
        <taxon>Malus</taxon>
    </lineage>
</organism>
<feature type="domain" description="Bet v I/Major latex protein" evidence="1">
    <location>
        <begin position="3"/>
        <end position="149"/>
    </location>
</feature>
<evidence type="ECO:0000259" key="1">
    <source>
        <dbReference type="SMART" id="SM01037"/>
    </source>
</evidence>
<dbReference type="AlphaFoldDB" id="A0A498IB15"/>
<name>A0A498IB15_MALDO</name>
<dbReference type="STRING" id="3750.A0A498IB15"/>
<dbReference type="InterPro" id="IPR000916">
    <property type="entry name" value="Bet_v_I/MLP"/>
</dbReference>
<dbReference type="SUPFAM" id="SSF55961">
    <property type="entry name" value="Bet v1-like"/>
    <property type="match status" value="2"/>
</dbReference>